<gene>
    <name evidence="2" type="ORF">P3X46_006800</name>
</gene>
<sequence>MSILVWNCQEAASPKFTRVLRMIMACHKPSLIAVLESHISGRRADDVIKKLSVLHSHRVKVNGFLGGIWLLWNKEWSVTILENDKQYIHASVVENGSLLMHFTAVYGSPSLMHRRRLWQKLHRICDQSQVPWLAAGDYNALLTADEKRGGAMHRSSIDKDFVQWFEANDVIDHGFRGPKFTWQRRCLFGRLDRALCNEDLCLRFKEASVFHLPRLYSDHRPILVQLNMLGASHTSDRPFKFQAAWMTHELFGQFMLDKWSRSSDLMSSLGGLTVDLKDWNFHVFGNVYKQKRQLIARIDGIQHYLENRQSHFLQKLEMQLRRELDTIRYREELIWFQKSQAD</sequence>
<dbReference type="PANTHER" id="PTHR35218">
    <property type="entry name" value="RNASE H DOMAIN-CONTAINING PROTEIN"/>
    <property type="match status" value="1"/>
</dbReference>
<accession>A0ABQ9MSE1</accession>
<dbReference type="Pfam" id="PF03372">
    <property type="entry name" value="Exo_endo_phos"/>
    <property type="match status" value="1"/>
</dbReference>
<dbReference type="SUPFAM" id="SSF56219">
    <property type="entry name" value="DNase I-like"/>
    <property type="match status" value="1"/>
</dbReference>
<dbReference type="InterPro" id="IPR036691">
    <property type="entry name" value="Endo/exonu/phosph_ase_sf"/>
</dbReference>
<comment type="caution">
    <text evidence="2">The sequence shown here is derived from an EMBL/GenBank/DDBJ whole genome shotgun (WGS) entry which is preliminary data.</text>
</comment>
<reference evidence="2" key="1">
    <citation type="journal article" date="2023" name="Plant Biotechnol. J.">
        <title>Chromosome-level wild Hevea brasiliensis genome provides new tools for genomic-assisted breeding and valuable loci to elevate rubber yield.</title>
        <authorList>
            <person name="Cheng H."/>
            <person name="Song X."/>
            <person name="Hu Y."/>
            <person name="Wu T."/>
            <person name="Yang Q."/>
            <person name="An Z."/>
            <person name="Feng S."/>
            <person name="Deng Z."/>
            <person name="Wu W."/>
            <person name="Zeng X."/>
            <person name="Tu M."/>
            <person name="Wang X."/>
            <person name="Huang H."/>
        </authorList>
    </citation>
    <scope>NUCLEOTIDE SEQUENCE</scope>
    <source>
        <strain evidence="2">MT/VB/25A 57/8</strain>
    </source>
</reference>
<proteinExistence type="predicted"/>
<dbReference type="Proteomes" id="UP001174677">
    <property type="component" value="Chromosome 4"/>
</dbReference>
<name>A0ABQ9MSE1_HEVBR</name>
<dbReference type="PANTHER" id="PTHR35218:SF9">
    <property type="entry name" value="ENDONUCLEASE_EXONUCLEASE_PHOSPHATASE DOMAIN-CONTAINING PROTEIN"/>
    <property type="match status" value="1"/>
</dbReference>
<dbReference type="Gene3D" id="3.60.10.10">
    <property type="entry name" value="Endonuclease/exonuclease/phosphatase"/>
    <property type="match status" value="1"/>
</dbReference>
<keyword evidence="3" id="KW-1185">Reference proteome</keyword>
<evidence type="ECO:0000313" key="2">
    <source>
        <dbReference type="EMBL" id="KAJ9182853.1"/>
    </source>
</evidence>
<dbReference type="InterPro" id="IPR005135">
    <property type="entry name" value="Endo/exonuclease/phosphatase"/>
</dbReference>
<evidence type="ECO:0000313" key="3">
    <source>
        <dbReference type="Proteomes" id="UP001174677"/>
    </source>
</evidence>
<dbReference type="EMBL" id="JARPOI010000004">
    <property type="protein sequence ID" value="KAJ9182853.1"/>
    <property type="molecule type" value="Genomic_DNA"/>
</dbReference>
<protein>
    <recommendedName>
        <fullName evidence="1">Endonuclease/exonuclease/phosphatase domain-containing protein</fullName>
    </recommendedName>
</protein>
<organism evidence="2 3">
    <name type="scientific">Hevea brasiliensis</name>
    <name type="common">Para rubber tree</name>
    <name type="synonym">Siphonia brasiliensis</name>
    <dbReference type="NCBI Taxonomy" id="3981"/>
    <lineage>
        <taxon>Eukaryota</taxon>
        <taxon>Viridiplantae</taxon>
        <taxon>Streptophyta</taxon>
        <taxon>Embryophyta</taxon>
        <taxon>Tracheophyta</taxon>
        <taxon>Spermatophyta</taxon>
        <taxon>Magnoliopsida</taxon>
        <taxon>eudicotyledons</taxon>
        <taxon>Gunneridae</taxon>
        <taxon>Pentapetalae</taxon>
        <taxon>rosids</taxon>
        <taxon>fabids</taxon>
        <taxon>Malpighiales</taxon>
        <taxon>Euphorbiaceae</taxon>
        <taxon>Crotonoideae</taxon>
        <taxon>Micrandreae</taxon>
        <taxon>Hevea</taxon>
    </lineage>
</organism>
<evidence type="ECO:0000259" key="1">
    <source>
        <dbReference type="Pfam" id="PF03372"/>
    </source>
</evidence>
<feature type="domain" description="Endonuclease/exonuclease/phosphatase" evidence="1">
    <location>
        <begin position="5"/>
        <end position="219"/>
    </location>
</feature>